<protein>
    <submittedName>
        <fullName evidence="1">Uncharacterized protein</fullName>
    </submittedName>
</protein>
<comment type="caution">
    <text evidence="1">The sequence shown here is derived from an EMBL/GenBank/DDBJ whole genome shotgun (WGS) entry which is preliminary data.</text>
</comment>
<evidence type="ECO:0000313" key="2">
    <source>
        <dbReference type="Proteomes" id="UP000784294"/>
    </source>
</evidence>
<reference evidence="1" key="1">
    <citation type="submission" date="2018-11" db="EMBL/GenBank/DDBJ databases">
        <authorList>
            <consortium name="Pathogen Informatics"/>
        </authorList>
    </citation>
    <scope>NUCLEOTIDE SEQUENCE</scope>
</reference>
<evidence type="ECO:0000313" key="1">
    <source>
        <dbReference type="EMBL" id="VEL41827.1"/>
    </source>
</evidence>
<accession>A0A448XPS0</accession>
<dbReference type="AlphaFoldDB" id="A0A448XPS0"/>
<name>A0A448XPS0_9PLAT</name>
<dbReference type="Proteomes" id="UP000784294">
    <property type="component" value="Unassembled WGS sequence"/>
</dbReference>
<sequence>MTIKRARVGDARAEKRSPKIAQIMGTLHASQTGSLTECSRRSQRRRRSRFRRLFGQPAREAGRYNRPRRCLRFGWDLKGCCYFNECTPHRADA</sequence>
<proteinExistence type="predicted"/>
<gene>
    <name evidence="1" type="ORF">PXEA_LOCUS35267</name>
</gene>
<organism evidence="1 2">
    <name type="scientific">Protopolystoma xenopodis</name>
    <dbReference type="NCBI Taxonomy" id="117903"/>
    <lineage>
        <taxon>Eukaryota</taxon>
        <taxon>Metazoa</taxon>
        <taxon>Spiralia</taxon>
        <taxon>Lophotrochozoa</taxon>
        <taxon>Platyhelminthes</taxon>
        <taxon>Monogenea</taxon>
        <taxon>Polyopisthocotylea</taxon>
        <taxon>Polystomatidea</taxon>
        <taxon>Polystomatidae</taxon>
        <taxon>Protopolystoma</taxon>
    </lineage>
</organism>
<keyword evidence="2" id="KW-1185">Reference proteome</keyword>
<dbReference type="EMBL" id="CAAALY010271223">
    <property type="protein sequence ID" value="VEL41827.1"/>
    <property type="molecule type" value="Genomic_DNA"/>
</dbReference>